<dbReference type="InterPro" id="IPR010870">
    <property type="entry name" value="Porin_O/P"/>
</dbReference>
<gene>
    <name evidence="2" type="ORF">N6H18_11270</name>
</gene>
<evidence type="ECO:0000313" key="2">
    <source>
        <dbReference type="EMBL" id="UXP30931.1"/>
    </source>
</evidence>
<proteinExistence type="predicted"/>
<feature type="chain" id="PRO_5045386455" evidence="1">
    <location>
        <begin position="22"/>
        <end position="393"/>
    </location>
</feature>
<dbReference type="Proteomes" id="UP001065174">
    <property type="component" value="Chromosome"/>
</dbReference>
<dbReference type="EMBL" id="CP106679">
    <property type="protein sequence ID" value="UXP30931.1"/>
    <property type="molecule type" value="Genomic_DNA"/>
</dbReference>
<feature type="signal peptide" evidence="1">
    <location>
        <begin position="1"/>
        <end position="21"/>
    </location>
</feature>
<dbReference type="Pfam" id="PF07396">
    <property type="entry name" value="Porin_O_P"/>
    <property type="match status" value="1"/>
</dbReference>
<accession>A0ABY6CK81</accession>
<protein>
    <submittedName>
        <fullName evidence="2">OprO/OprP family phosphate-selective porin</fullName>
    </submittedName>
</protein>
<dbReference type="InterPro" id="IPR023614">
    <property type="entry name" value="Porin_dom_sf"/>
</dbReference>
<evidence type="ECO:0000313" key="3">
    <source>
        <dbReference type="Proteomes" id="UP001065174"/>
    </source>
</evidence>
<dbReference type="RefSeq" id="WP_262308377.1">
    <property type="nucleotide sequence ID" value="NZ_CP106679.1"/>
</dbReference>
<organism evidence="2 3">
    <name type="scientific">Reichenbachiella agarivorans</name>
    <dbReference type="NCBI Taxonomy" id="2979464"/>
    <lineage>
        <taxon>Bacteria</taxon>
        <taxon>Pseudomonadati</taxon>
        <taxon>Bacteroidota</taxon>
        <taxon>Cytophagia</taxon>
        <taxon>Cytophagales</taxon>
        <taxon>Reichenbachiellaceae</taxon>
        <taxon>Reichenbachiella</taxon>
    </lineage>
</organism>
<name>A0ABY6CK81_9BACT</name>
<keyword evidence="3" id="KW-1185">Reference proteome</keyword>
<keyword evidence="1" id="KW-0732">Signal</keyword>
<reference evidence="2" key="1">
    <citation type="submission" date="2022-09" db="EMBL/GenBank/DDBJ databases">
        <title>Comparative genomics and taxonomic characterization of three novel marine species of genus Reichenbachiella exhibiting antioxidant and polysaccharide degradation activities.</title>
        <authorList>
            <person name="Muhammad N."/>
            <person name="Lee Y.-J."/>
            <person name="Ko J."/>
            <person name="Kim S.-G."/>
        </authorList>
    </citation>
    <scope>NUCLEOTIDE SEQUENCE</scope>
    <source>
        <strain evidence="2">BKB1-1</strain>
    </source>
</reference>
<sequence length="393" mass="45093">MRYYILLVALLCMSYIPYAQSFEGSKIGNGIRFVPKDSSFSIQWNTRFQTEYVGVQDLESNDYSDAFTIRRFRIKFKGFLVDPRFGYKIELALANRDQGDFFAENNGAANIVLDAVIKWRFLPNWQLWIGQTKLPGNRERVISSGTLQMVDRSRLNSRYNIDRDQGLQLRHEHKIGQVVLREIGSISSGEGRNVTISNKSGYDYTTRFEFLPFGKFTANGDYFGEDLMREKTPKLSLAASYDYNVGTNRERGQLGYFIFDNNGDPQHSTLATLFADAFFKYNGISLAYEYANKRVANGELSGIGTDGSTIYFYTGHAHNVQGGYLFKNNWSIDARYTVNKPDKYVDEAENRYEIGFSKYIAGHTVKLQANVVYRDRLTSHDQMLYFAQLELGF</sequence>
<evidence type="ECO:0000256" key="1">
    <source>
        <dbReference type="SAM" id="SignalP"/>
    </source>
</evidence>
<dbReference type="Gene3D" id="2.40.160.10">
    <property type="entry name" value="Porin"/>
    <property type="match status" value="1"/>
</dbReference>